<name>A0A6B2QW50_9BURK</name>
<dbReference type="GO" id="GO:0005975">
    <property type="term" value="P:carbohydrate metabolic process"/>
    <property type="evidence" value="ECO:0007669"/>
    <property type="project" value="InterPro"/>
</dbReference>
<evidence type="ECO:0000256" key="1">
    <source>
        <dbReference type="SAM" id="SignalP"/>
    </source>
</evidence>
<reference evidence="3" key="1">
    <citation type="submission" date="2020-02" db="EMBL/GenBank/DDBJ databases">
        <authorList>
            <person name="Chen W.-M."/>
        </authorList>
    </citation>
    <scope>NUCLEOTIDE SEQUENCE</scope>
    <source>
        <strain evidence="3">NBD-18</strain>
    </source>
</reference>
<sequence length="295" mass="32960">MGYGHLIMRTASRFLWAACLSAFSANVFAQCTQPVYLTFDTGHMGVAPLVSEVLMRHQVPATFFLANEQTLSGGTSLDDVWAPWWKELAQGGHAFASHTYDHVYWISDSSNGRFQMRPTSGPDAKRVREWTSQEYCAELARVADRFQEMTGRIMLPIFRAPGGKTSSALLQTAASCGYAHAAWAPAGFLGDELSSDRYPNAVLLERALRDIRPGDILMAHLGIWSRKDPWAPAVLEPLIEGLKKKGFCFATLEAHPAYRDWIQARMTTVERPFGQVQYSIPQDSDLTHYPTLNDE</sequence>
<feature type="signal peptide" evidence="1">
    <location>
        <begin position="1"/>
        <end position="29"/>
    </location>
</feature>
<dbReference type="GO" id="GO:0016810">
    <property type="term" value="F:hydrolase activity, acting on carbon-nitrogen (but not peptide) bonds"/>
    <property type="evidence" value="ECO:0007669"/>
    <property type="project" value="InterPro"/>
</dbReference>
<protein>
    <submittedName>
        <fullName evidence="3">Polysaccharide deacetylase family protein</fullName>
    </submittedName>
</protein>
<dbReference type="EMBL" id="JAAGRN010000002">
    <property type="protein sequence ID" value="NDY82292.1"/>
    <property type="molecule type" value="Genomic_DNA"/>
</dbReference>
<dbReference type="SUPFAM" id="SSF88713">
    <property type="entry name" value="Glycoside hydrolase/deacetylase"/>
    <property type="match status" value="1"/>
</dbReference>
<dbReference type="Gene3D" id="3.20.20.370">
    <property type="entry name" value="Glycoside hydrolase/deacetylase"/>
    <property type="match status" value="1"/>
</dbReference>
<dbReference type="CDD" id="cd10917">
    <property type="entry name" value="CE4_NodB_like_6s_7s"/>
    <property type="match status" value="1"/>
</dbReference>
<dbReference type="InterPro" id="IPR002509">
    <property type="entry name" value="NODB_dom"/>
</dbReference>
<accession>A0A6B2QW50</accession>
<gene>
    <name evidence="3" type="ORF">G3I67_03505</name>
</gene>
<dbReference type="RefSeq" id="WP_163652094.1">
    <property type="nucleotide sequence ID" value="NZ_JAAGRN010000002.1"/>
</dbReference>
<keyword evidence="1" id="KW-0732">Signal</keyword>
<dbReference type="PANTHER" id="PTHR10587:SF134">
    <property type="entry name" value="SECRETED PROTEIN"/>
    <property type="match status" value="1"/>
</dbReference>
<evidence type="ECO:0000259" key="2">
    <source>
        <dbReference type="PROSITE" id="PS51677"/>
    </source>
</evidence>
<dbReference type="PROSITE" id="PS51677">
    <property type="entry name" value="NODB"/>
    <property type="match status" value="1"/>
</dbReference>
<evidence type="ECO:0000313" key="3">
    <source>
        <dbReference type="EMBL" id="NDY82292.1"/>
    </source>
</evidence>
<dbReference type="InterPro" id="IPR050248">
    <property type="entry name" value="Polysacc_deacetylase_ArnD"/>
</dbReference>
<proteinExistence type="predicted"/>
<organism evidence="3">
    <name type="scientific">Sheuella amnicola</name>
    <dbReference type="NCBI Taxonomy" id="2707330"/>
    <lineage>
        <taxon>Bacteria</taxon>
        <taxon>Pseudomonadati</taxon>
        <taxon>Pseudomonadota</taxon>
        <taxon>Betaproteobacteria</taxon>
        <taxon>Burkholderiales</taxon>
        <taxon>Alcaligenaceae</taxon>
        <taxon>Sheuella</taxon>
    </lineage>
</organism>
<dbReference type="PANTHER" id="PTHR10587">
    <property type="entry name" value="GLYCOSYL TRANSFERASE-RELATED"/>
    <property type="match status" value="1"/>
</dbReference>
<feature type="domain" description="NodB homology" evidence="2">
    <location>
        <begin position="33"/>
        <end position="250"/>
    </location>
</feature>
<comment type="caution">
    <text evidence="3">The sequence shown here is derived from an EMBL/GenBank/DDBJ whole genome shotgun (WGS) entry which is preliminary data.</text>
</comment>
<feature type="chain" id="PRO_5025590162" evidence="1">
    <location>
        <begin position="30"/>
        <end position="295"/>
    </location>
</feature>
<dbReference type="Pfam" id="PF01522">
    <property type="entry name" value="Polysacc_deac_1"/>
    <property type="match status" value="1"/>
</dbReference>
<dbReference type="AlphaFoldDB" id="A0A6B2QW50"/>
<dbReference type="InterPro" id="IPR011330">
    <property type="entry name" value="Glyco_hydro/deAcase_b/a-brl"/>
</dbReference>